<dbReference type="GO" id="GO:0005829">
    <property type="term" value="C:cytosol"/>
    <property type="evidence" value="ECO:0007669"/>
    <property type="project" value="TreeGrafter"/>
</dbReference>
<comment type="catalytic activity">
    <reaction evidence="2">
        <text>9-ribosyl-trans-zeatin 5'-phosphate + H2O = trans-zeatin + D-ribose 5-phosphate</text>
        <dbReference type="Rhea" id="RHEA:48564"/>
        <dbReference type="ChEBI" id="CHEBI:15377"/>
        <dbReference type="ChEBI" id="CHEBI:16522"/>
        <dbReference type="ChEBI" id="CHEBI:78346"/>
        <dbReference type="ChEBI" id="CHEBI:87947"/>
        <dbReference type="EC" id="3.2.2.n1"/>
    </reaction>
</comment>
<dbReference type="Pfam" id="PF03641">
    <property type="entry name" value="Lysine_decarbox"/>
    <property type="match status" value="1"/>
</dbReference>
<gene>
    <name evidence="3" type="ORF">GGQ54_003238</name>
</gene>
<evidence type="ECO:0000313" key="4">
    <source>
        <dbReference type="Proteomes" id="UP000527616"/>
    </source>
</evidence>
<dbReference type="EMBL" id="JACBZS010000001">
    <property type="protein sequence ID" value="NYI72678.1"/>
    <property type="molecule type" value="Genomic_DNA"/>
</dbReference>
<dbReference type="InterPro" id="IPR005269">
    <property type="entry name" value="LOG"/>
</dbReference>
<dbReference type="PANTHER" id="PTHR31223">
    <property type="entry name" value="LOG FAMILY PROTEIN YJL055W"/>
    <property type="match status" value="1"/>
</dbReference>
<keyword evidence="4" id="KW-1185">Reference proteome</keyword>
<keyword evidence="2" id="KW-0378">Hydrolase</keyword>
<dbReference type="EC" id="3.2.2.n1" evidence="2"/>
<comment type="catalytic activity">
    <reaction evidence="2">
        <text>N(6)-(dimethylallyl)adenosine 5'-phosphate + H2O = N(6)-dimethylallyladenine + D-ribose 5-phosphate</text>
        <dbReference type="Rhea" id="RHEA:48560"/>
        <dbReference type="ChEBI" id="CHEBI:15377"/>
        <dbReference type="ChEBI" id="CHEBI:17660"/>
        <dbReference type="ChEBI" id="CHEBI:57526"/>
        <dbReference type="ChEBI" id="CHEBI:78346"/>
        <dbReference type="EC" id="3.2.2.n1"/>
    </reaction>
</comment>
<dbReference type="Proteomes" id="UP000527616">
    <property type="component" value="Unassembled WGS sequence"/>
</dbReference>
<dbReference type="PANTHER" id="PTHR31223:SF70">
    <property type="entry name" value="LOG FAMILY PROTEIN YJL055W"/>
    <property type="match status" value="1"/>
</dbReference>
<evidence type="ECO:0000256" key="2">
    <source>
        <dbReference type="RuleBase" id="RU363015"/>
    </source>
</evidence>
<dbReference type="NCBIfam" id="TIGR00730">
    <property type="entry name" value="Rossman fold protein, TIGR00730 family"/>
    <property type="match status" value="1"/>
</dbReference>
<protein>
    <recommendedName>
        <fullName evidence="2">Cytokinin riboside 5'-monophosphate phosphoribohydrolase</fullName>
        <ecNumber evidence="2">3.2.2.n1</ecNumber>
    </recommendedName>
</protein>
<dbReference type="AlphaFoldDB" id="A0A7Z0IMJ5"/>
<dbReference type="GO" id="GO:0016799">
    <property type="term" value="F:hydrolase activity, hydrolyzing N-glycosyl compounds"/>
    <property type="evidence" value="ECO:0007669"/>
    <property type="project" value="TreeGrafter"/>
</dbReference>
<comment type="similarity">
    <text evidence="1 2">Belongs to the LOG family.</text>
</comment>
<keyword evidence="2" id="KW-0203">Cytokinin biosynthesis</keyword>
<reference evidence="3 4" key="1">
    <citation type="submission" date="2020-07" db="EMBL/GenBank/DDBJ databases">
        <title>Sequencing the genomes of 1000 actinobacteria strains.</title>
        <authorList>
            <person name="Klenk H.-P."/>
        </authorList>
    </citation>
    <scope>NUCLEOTIDE SEQUENCE [LARGE SCALE GENOMIC DNA]</scope>
    <source>
        <strain evidence="3 4">DSM 103164</strain>
    </source>
</reference>
<organism evidence="3 4">
    <name type="scientific">Naumannella cuiyingiana</name>
    <dbReference type="NCBI Taxonomy" id="1347891"/>
    <lineage>
        <taxon>Bacteria</taxon>
        <taxon>Bacillati</taxon>
        <taxon>Actinomycetota</taxon>
        <taxon>Actinomycetes</taxon>
        <taxon>Propionibacteriales</taxon>
        <taxon>Propionibacteriaceae</taxon>
        <taxon>Naumannella</taxon>
    </lineage>
</organism>
<dbReference type="SUPFAM" id="SSF102405">
    <property type="entry name" value="MCP/YpsA-like"/>
    <property type="match status" value="1"/>
</dbReference>
<accession>A0A7Z0IMJ5</accession>
<sequence length="183" mass="19260">MTVGQTGAVTVFAGSAPGVEERWSDTAYRLGAAIAGRGAALVYGAGGVGLMGAVSQGALDHGGTVVGVIPQSMMDREWGRGDLSELVITESMHQRKKIMADRCDGFICLPGGSGTLEELVEIWSWLNLGYLRQPLVLLDDGGFWQPLLGLAEHFESAGFLAPEARARLLVAADPDHALRLALG</sequence>
<dbReference type="InterPro" id="IPR031100">
    <property type="entry name" value="LOG_fam"/>
</dbReference>
<evidence type="ECO:0000313" key="3">
    <source>
        <dbReference type="EMBL" id="NYI72678.1"/>
    </source>
</evidence>
<proteinExistence type="inferred from homology"/>
<evidence type="ECO:0000256" key="1">
    <source>
        <dbReference type="ARBA" id="ARBA00006763"/>
    </source>
</evidence>
<dbReference type="Gene3D" id="3.40.50.450">
    <property type="match status" value="1"/>
</dbReference>
<dbReference type="RefSeq" id="WP_343046004.1">
    <property type="nucleotide sequence ID" value="NZ_JACBZS010000001.1"/>
</dbReference>
<name>A0A7Z0IMJ5_9ACTN</name>
<comment type="caution">
    <text evidence="3">The sequence shown here is derived from an EMBL/GenBank/DDBJ whole genome shotgun (WGS) entry which is preliminary data.</text>
</comment>
<dbReference type="GO" id="GO:0009691">
    <property type="term" value="P:cytokinin biosynthetic process"/>
    <property type="evidence" value="ECO:0007669"/>
    <property type="project" value="UniProtKB-UniRule"/>
</dbReference>